<evidence type="ECO:0000313" key="13">
    <source>
        <dbReference type="EMBL" id="TWU01394.1"/>
    </source>
</evidence>
<comment type="caution">
    <text evidence="13">The sequence shown here is derived from an EMBL/GenBank/DDBJ whole genome shotgun (WGS) entry which is preliminary data.</text>
</comment>
<dbReference type="Proteomes" id="UP000316213">
    <property type="component" value="Unassembled WGS sequence"/>
</dbReference>
<feature type="domain" description="Vitamin K epoxide reductase" evidence="12">
    <location>
        <begin position="39"/>
        <end position="171"/>
    </location>
</feature>
<keyword evidence="6" id="KW-0560">Oxidoreductase</keyword>
<gene>
    <name evidence="13" type="ORF">Pla100_11210</name>
</gene>
<protein>
    <submittedName>
        <fullName evidence="13">Vitamin K epoxide reductase family protein</fullName>
    </submittedName>
</protein>
<feature type="transmembrane region" description="Helical" evidence="11">
    <location>
        <begin position="122"/>
        <end position="143"/>
    </location>
</feature>
<proteinExistence type="inferred from homology"/>
<evidence type="ECO:0000256" key="10">
    <source>
        <dbReference type="SAM" id="MobiDB-lite"/>
    </source>
</evidence>
<keyword evidence="7 11" id="KW-0472">Membrane</keyword>
<feature type="transmembrane region" description="Helical" evidence="11">
    <location>
        <begin position="86"/>
        <end position="110"/>
    </location>
</feature>
<evidence type="ECO:0000313" key="14">
    <source>
        <dbReference type="Proteomes" id="UP000316213"/>
    </source>
</evidence>
<evidence type="ECO:0000256" key="11">
    <source>
        <dbReference type="SAM" id="Phobius"/>
    </source>
</evidence>
<dbReference type="InterPro" id="IPR012932">
    <property type="entry name" value="VKOR"/>
</dbReference>
<organism evidence="13 14">
    <name type="scientific">Neorhodopirellula pilleata</name>
    <dbReference type="NCBI Taxonomy" id="2714738"/>
    <lineage>
        <taxon>Bacteria</taxon>
        <taxon>Pseudomonadati</taxon>
        <taxon>Planctomycetota</taxon>
        <taxon>Planctomycetia</taxon>
        <taxon>Pirellulales</taxon>
        <taxon>Pirellulaceae</taxon>
        <taxon>Neorhodopirellula</taxon>
    </lineage>
</organism>
<keyword evidence="14" id="KW-1185">Reference proteome</keyword>
<comment type="similarity">
    <text evidence="2">Belongs to the VKOR family.</text>
</comment>
<feature type="transmembrane region" description="Helical" evidence="11">
    <location>
        <begin position="38"/>
        <end position="59"/>
    </location>
</feature>
<feature type="transmembrane region" description="Helical" evidence="11">
    <location>
        <begin position="149"/>
        <end position="171"/>
    </location>
</feature>
<sequence length="219" mass="24648">MVPQEWAERMRQSSHSNQKLNASVPPYRHNPSAWSQRIPICLLAFVAAAISAHLSMYQWDLIETTYDPVFGDGSNRVLKSDTAKSMYAILGIHDASLGVIAYLGDAILGFAGSTRRWQYRPWMVILFGIDVIPLGIVSVVLVVLQAFVVGQWCFLCLVTAAISLILVYWAWDEVRVSLAYLRIVWKNHHSAGLLWKAFWGSRTSELDVAGEELLAREVR</sequence>
<evidence type="ECO:0000256" key="6">
    <source>
        <dbReference type="ARBA" id="ARBA00023002"/>
    </source>
</evidence>
<dbReference type="Pfam" id="PF07884">
    <property type="entry name" value="VKOR"/>
    <property type="match status" value="1"/>
</dbReference>
<evidence type="ECO:0000256" key="5">
    <source>
        <dbReference type="ARBA" id="ARBA00022989"/>
    </source>
</evidence>
<evidence type="ECO:0000259" key="12">
    <source>
        <dbReference type="Pfam" id="PF07884"/>
    </source>
</evidence>
<dbReference type="AlphaFoldDB" id="A0A5C6ATC4"/>
<comment type="subcellular location">
    <subcellularLocation>
        <location evidence="1">Membrane</location>
        <topology evidence="1">Multi-pass membrane protein</topology>
    </subcellularLocation>
</comment>
<evidence type="ECO:0000256" key="1">
    <source>
        <dbReference type="ARBA" id="ARBA00004141"/>
    </source>
</evidence>
<dbReference type="Gene3D" id="1.20.1440.130">
    <property type="entry name" value="VKOR domain"/>
    <property type="match status" value="1"/>
</dbReference>
<feature type="compositionally biased region" description="Basic and acidic residues" evidence="10">
    <location>
        <begin position="1"/>
        <end position="11"/>
    </location>
</feature>
<keyword evidence="8" id="KW-1015">Disulfide bond</keyword>
<keyword evidence="4" id="KW-0874">Quinone</keyword>
<reference evidence="13 14" key="1">
    <citation type="submission" date="2019-02" db="EMBL/GenBank/DDBJ databases">
        <title>Deep-cultivation of Planctomycetes and their phenomic and genomic characterization uncovers novel biology.</title>
        <authorList>
            <person name="Wiegand S."/>
            <person name="Jogler M."/>
            <person name="Boedeker C."/>
            <person name="Pinto D."/>
            <person name="Vollmers J."/>
            <person name="Rivas-Marin E."/>
            <person name="Kohn T."/>
            <person name="Peeters S.H."/>
            <person name="Heuer A."/>
            <person name="Rast P."/>
            <person name="Oberbeckmann S."/>
            <person name="Bunk B."/>
            <person name="Jeske O."/>
            <person name="Meyerdierks A."/>
            <person name="Storesund J.E."/>
            <person name="Kallscheuer N."/>
            <person name="Luecker S."/>
            <person name="Lage O.M."/>
            <person name="Pohl T."/>
            <person name="Merkel B.J."/>
            <person name="Hornburger P."/>
            <person name="Mueller R.-W."/>
            <person name="Bruemmer F."/>
            <person name="Labrenz M."/>
            <person name="Spormann A.M."/>
            <person name="Op Den Camp H."/>
            <person name="Overmann J."/>
            <person name="Amann R."/>
            <person name="Jetten M.S.M."/>
            <person name="Mascher T."/>
            <person name="Medema M.H."/>
            <person name="Devos D.P."/>
            <person name="Kaster A.-K."/>
            <person name="Ovreas L."/>
            <person name="Rohde M."/>
            <person name="Galperin M.Y."/>
            <person name="Jogler C."/>
        </authorList>
    </citation>
    <scope>NUCLEOTIDE SEQUENCE [LARGE SCALE GENOMIC DNA]</scope>
    <source>
        <strain evidence="13 14">Pla100</strain>
    </source>
</reference>
<name>A0A5C6ATC4_9BACT</name>
<evidence type="ECO:0000256" key="3">
    <source>
        <dbReference type="ARBA" id="ARBA00022692"/>
    </source>
</evidence>
<keyword evidence="5 11" id="KW-1133">Transmembrane helix</keyword>
<keyword evidence="3 11" id="KW-0812">Transmembrane</keyword>
<accession>A0A5C6ATC4</accession>
<dbReference type="GO" id="GO:0048038">
    <property type="term" value="F:quinone binding"/>
    <property type="evidence" value="ECO:0007669"/>
    <property type="project" value="UniProtKB-KW"/>
</dbReference>
<feature type="region of interest" description="Disordered" evidence="10">
    <location>
        <begin position="1"/>
        <end position="24"/>
    </location>
</feature>
<evidence type="ECO:0000256" key="2">
    <source>
        <dbReference type="ARBA" id="ARBA00006214"/>
    </source>
</evidence>
<evidence type="ECO:0000256" key="8">
    <source>
        <dbReference type="ARBA" id="ARBA00023157"/>
    </source>
</evidence>
<dbReference type="EMBL" id="SJPM01000002">
    <property type="protein sequence ID" value="TWU01394.1"/>
    <property type="molecule type" value="Genomic_DNA"/>
</dbReference>
<dbReference type="GO" id="GO:0016491">
    <property type="term" value="F:oxidoreductase activity"/>
    <property type="evidence" value="ECO:0007669"/>
    <property type="project" value="UniProtKB-KW"/>
</dbReference>
<dbReference type="GO" id="GO:0016020">
    <property type="term" value="C:membrane"/>
    <property type="evidence" value="ECO:0007669"/>
    <property type="project" value="UniProtKB-SubCell"/>
</dbReference>
<evidence type="ECO:0000256" key="9">
    <source>
        <dbReference type="ARBA" id="ARBA00023284"/>
    </source>
</evidence>
<dbReference type="InterPro" id="IPR038354">
    <property type="entry name" value="VKOR_sf"/>
</dbReference>
<evidence type="ECO:0000256" key="7">
    <source>
        <dbReference type="ARBA" id="ARBA00023136"/>
    </source>
</evidence>
<evidence type="ECO:0000256" key="4">
    <source>
        <dbReference type="ARBA" id="ARBA00022719"/>
    </source>
</evidence>
<keyword evidence="9" id="KW-0676">Redox-active center</keyword>